<dbReference type="Proteomes" id="UP000048984">
    <property type="component" value="Unassembled WGS sequence"/>
</dbReference>
<keyword evidence="4" id="KW-0472">Membrane</keyword>
<evidence type="ECO:0000259" key="6">
    <source>
        <dbReference type="Pfam" id="PF25954"/>
    </source>
</evidence>
<dbReference type="STRING" id="665126.ABB55_18940"/>
<dbReference type="InterPro" id="IPR058792">
    <property type="entry name" value="Beta-barrel_RND_2"/>
</dbReference>
<dbReference type="Gene3D" id="1.10.287.470">
    <property type="entry name" value="Helix hairpin bin"/>
    <property type="match status" value="1"/>
</dbReference>
<dbReference type="Gene3D" id="2.40.50.100">
    <property type="match status" value="1"/>
</dbReference>
<evidence type="ECO:0000256" key="2">
    <source>
        <dbReference type="SAM" id="Coils"/>
    </source>
</evidence>
<name>A0A0P6VQA8_9HYPH</name>
<dbReference type="Pfam" id="PF25989">
    <property type="entry name" value="YknX_C"/>
    <property type="match status" value="1"/>
</dbReference>
<feature type="domain" description="YknX-like C-terminal permuted SH3-like" evidence="7">
    <location>
        <begin position="314"/>
        <end position="382"/>
    </location>
</feature>
<gene>
    <name evidence="8" type="ORF">ABB55_18940</name>
</gene>
<comment type="caution">
    <text evidence="8">The sequence shown here is derived from an EMBL/GenBank/DDBJ whole genome shotgun (WGS) entry which is preliminary data.</text>
</comment>
<dbReference type="PANTHER" id="PTHR30469:SF36">
    <property type="entry name" value="BLL3903 PROTEIN"/>
    <property type="match status" value="1"/>
</dbReference>
<feature type="region of interest" description="Disordered" evidence="3">
    <location>
        <begin position="53"/>
        <end position="72"/>
    </location>
</feature>
<keyword evidence="4" id="KW-0812">Transmembrane</keyword>
<dbReference type="InterPro" id="IPR058637">
    <property type="entry name" value="YknX-like_C"/>
</dbReference>
<dbReference type="SUPFAM" id="SSF111369">
    <property type="entry name" value="HlyD-like secretion proteins"/>
    <property type="match status" value="1"/>
</dbReference>
<dbReference type="Pfam" id="PF25917">
    <property type="entry name" value="BSH_RND"/>
    <property type="match status" value="1"/>
</dbReference>
<keyword evidence="9" id="KW-1185">Reference proteome</keyword>
<evidence type="ECO:0000259" key="5">
    <source>
        <dbReference type="Pfam" id="PF25917"/>
    </source>
</evidence>
<proteinExistence type="inferred from homology"/>
<dbReference type="RefSeq" id="WP_054360197.1">
    <property type="nucleotide sequence ID" value="NZ_LJYW01000001.1"/>
</dbReference>
<dbReference type="NCBIfam" id="TIGR01730">
    <property type="entry name" value="RND_mfp"/>
    <property type="match status" value="1"/>
</dbReference>
<comment type="similarity">
    <text evidence="1">Belongs to the membrane fusion protein (MFP) (TC 8.A.1) family.</text>
</comment>
<dbReference type="InterPro" id="IPR058625">
    <property type="entry name" value="MdtA-like_BSH"/>
</dbReference>
<feature type="transmembrane region" description="Helical" evidence="4">
    <location>
        <begin position="6"/>
        <end position="24"/>
    </location>
</feature>
<dbReference type="FunFam" id="2.40.30.170:FF:000010">
    <property type="entry name" value="Efflux RND transporter periplasmic adaptor subunit"/>
    <property type="match status" value="1"/>
</dbReference>
<reference evidence="8 9" key="1">
    <citation type="submission" date="2015-09" db="EMBL/GenBank/DDBJ databases">
        <authorList>
            <person name="Jackson K.R."/>
            <person name="Lunt B.L."/>
            <person name="Fisher J.N.B."/>
            <person name="Gardner A.V."/>
            <person name="Bailey M.E."/>
            <person name="Deus L.M."/>
            <person name="Earl A.S."/>
            <person name="Gibby P.D."/>
            <person name="Hartmann K.A."/>
            <person name="Liu J.E."/>
            <person name="Manci A.M."/>
            <person name="Nielsen D.A."/>
            <person name="Solomon M.B."/>
            <person name="Breakwell D.P."/>
            <person name="Burnett S.H."/>
            <person name="Grose J.H."/>
        </authorList>
    </citation>
    <scope>NUCLEOTIDE SEQUENCE [LARGE SCALE GENOMIC DNA]</scope>
    <source>
        <strain evidence="8 9">16</strain>
    </source>
</reference>
<evidence type="ECO:0000259" key="7">
    <source>
        <dbReference type="Pfam" id="PF25989"/>
    </source>
</evidence>
<evidence type="ECO:0000313" key="9">
    <source>
        <dbReference type="Proteomes" id="UP000048984"/>
    </source>
</evidence>
<feature type="coiled-coil region" evidence="2">
    <location>
        <begin position="133"/>
        <end position="162"/>
    </location>
</feature>
<dbReference type="InterPro" id="IPR006143">
    <property type="entry name" value="RND_pump_MFP"/>
</dbReference>
<feature type="domain" description="Multidrug resistance protein MdtA-like barrel-sandwich hybrid" evidence="5">
    <location>
        <begin position="102"/>
        <end position="224"/>
    </location>
</feature>
<evidence type="ECO:0000313" key="8">
    <source>
        <dbReference type="EMBL" id="KPL54032.1"/>
    </source>
</evidence>
<evidence type="ECO:0000256" key="4">
    <source>
        <dbReference type="SAM" id="Phobius"/>
    </source>
</evidence>
<dbReference type="GO" id="GO:1990281">
    <property type="term" value="C:efflux pump complex"/>
    <property type="evidence" value="ECO:0007669"/>
    <property type="project" value="TreeGrafter"/>
</dbReference>
<sequence>MVKVFNWLLALACGVAVVIGIGFYRPEWLPKPVHAELLKHKLAAPLPEIAATAGTAPRPGAPAPAGGGGAGQRPVAVEAAKVRVGPVTASLTAVGSLRADESVTVATEIDGRISEVVVREGIKVEAGDVLFRLDDQMAKAELAQAKAEFALAEANYDRADTLFKQKSGTERTRDETRYALDRTRANVELAASRLDKTTIRAAFGGVVGLSAIGVGEYVTKGRALIVLSRVDPIKVDFRLPEVELGNVKVGSRIRVEVDALPGRKFEGEVYAIDPQVDVNGRALQLRARIANAGGELKSGLFARVELITASHPEAITIPETALVNQGRERFVYIVRDGKAVRSKVVTGLRLTGRVEVLEGVGPQDVVVVSGQQRLRDGVPVEIVGTGPTS</sequence>
<accession>A0A0P6VQA8</accession>
<dbReference type="Gene3D" id="2.40.420.20">
    <property type="match status" value="1"/>
</dbReference>
<evidence type="ECO:0000256" key="3">
    <source>
        <dbReference type="SAM" id="MobiDB-lite"/>
    </source>
</evidence>
<dbReference type="PANTHER" id="PTHR30469">
    <property type="entry name" value="MULTIDRUG RESISTANCE PROTEIN MDTA"/>
    <property type="match status" value="1"/>
</dbReference>
<feature type="domain" description="CusB-like beta-barrel" evidence="6">
    <location>
        <begin position="235"/>
        <end position="309"/>
    </location>
</feature>
<dbReference type="GO" id="GO:0015562">
    <property type="term" value="F:efflux transmembrane transporter activity"/>
    <property type="evidence" value="ECO:0007669"/>
    <property type="project" value="TreeGrafter"/>
</dbReference>
<reference evidence="8 9" key="2">
    <citation type="submission" date="2015-10" db="EMBL/GenBank/DDBJ databases">
        <title>Draft Genome Sequence of Prosthecomicrobium hirschii ATCC 27832.</title>
        <authorList>
            <person name="Daniel J."/>
            <person name="Givan S.A."/>
            <person name="Brun Y.V."/>
            <person name="Brown P.J."/>
        </authorList>
    </citation>
    <scope>NUCLEOTIDE SEQUENCE [LARGE SCALE GENOMIC DNA]</scope>
    <source>
        <strain evidence="8 9">16</strain>
    </source>
</reference>
<dbReference type="AlphaFoldDB" id="A0A0P6VQA8"/>
<keyword evidence="2" id="KW-0175">Coiled coil</keyword>
<dbReference type="Gene3D" id="2.40.30.170">
    <property type="match status" value="1"/>
</dbReference>
<evidence type="ECO:0000256" key="1">
    <source>
        <dbReference type="ARBA" id="ARBA00009477"/>
    </source>
</evidence>
<protein>
    <submittedName>
        <fullName evidence="8">Uncharacterized protein</fullName>
    </submittedName>
</protein>
<keyword evidence="4" id="KW-1133">Transmembrane helix</keyword>
<dbReference type="EMBL" id="LJYW01000001">
    <property type="protein sequence ID" value="KPL54032.1"/>
    <property type="molecule type" value="Genomic_DNA"/>
</dbReference>
<organism evidence="8 9">
    <name type="scientific">Prosthecodimorpha hirschii</name>
    <dbReference type="NCBI Taxonomy" id="665126"/>
    <lineage>
        <taxon>Bacteria</taxon>
        <taxon>Pseudomonadati</taxon>
        <taxon>Pseudomonadota</taxon>
        <taxon>Alphaproteobacteria</taxon>
        <taxon>Hyphomicrobiales</taxon>
        <taxon>Ancalomicrobiaceae</taxon>
        <taxon>Prosthecodimorpha</taxon>
    </lineage>
</organism>
<dbReference type="Pfam" id="PF25954">
    <property type="entry name" value="Beta-barrel_RND_2"/>
    <property type="match status" value="1"/>
</dbReference>